<dbReference type="AlphaFoldDB" id="A0A1Q9CKR0"/>
<feature type="region of interest" description="Disordered" evidence="1">
    <location>
        <begin position="31"/>
        <end position="53"/>
    </location>
</feature>
<keyword evidence="3" id="KW-1185">Reference proteome</keyword>
<evidence type="ECO:0000313" key="3">
    <source>
        <dbReference type="Proteomes" id="UP000186817"/>
    </source>
</evidence>
<name>A0A1Q9CKR0_SYMMI</name>
<organism evidence="2 3">
    <name type="scientific">Symbiodinium microadriaticum</name>
    <name type="common">Dinoflagellate</name>
    <name type="synonym">Zooxanthella microadriatica</name>
    <dbReference type="NCBI Taxonomy" id="2951"/>
    <lineage>
        <taxon>Eukaryota</taxon>
        <taxon>Sar</taxon>
        <taxon>Alveolata</taxon>
        <taxon>Dinophyceae</taxon>
        <taxon>Suessiales</taxon>
        <taxon>Symbiodiniaceae</taxon>
        <taxon>Symbiodinium</taxon>
    </lineage>
</organism>
<comment type="caution">
    <text evidence="2">The sequence shown here is derived from an EMBL/GenBank/DDBJ whole genome shotgun (WGS) entry which is preliminary data.</text>
</comment>
<gene>
    <name evidence="2" type="ORF">AK812_SmicGene35691</name>
</gene>
<sequence>MAGVSQFGFVPGRGTEEAICKALTHVDEARARARSSQGQAGRGHRGVSLKGSLTRSVDMSKAADRRGLREALELAAADPFLIELVGKLHIQALYEMTASALARILTMYADDTLLQMHFDDLPQPQEALRMCDVLLDQLTELGFKVNPEKSAMLLQLHGGSAQQLRHKLILTKAGEKCVQLPSLKTQVPYLGIIISYHEYEMQSLRHRLQAIKAVMKEVTHAVRNSHAVTEKRRMSIWRITAWASALYGLAEMLPQLQGSVRGNLGSQEQQQDPASAAYNPDLHIWLMESCALCGQALAGNKAVKQLMHLEAIQSNVCLFCKRMFFRKLSGWTGLLEPMSGHYRSFVLWEGQWTRILLRDPGYSLHKDSQVSLEDADAAKSSCASGLSEHSSTVFLMGLHWSRKQPVTGRDLPGASLVMPRSGKIRTPPVRVLGEKNPFPVDHAPLISLLKQHYYSEVYVRLIPTRASLIPSKQGAYNWLADVRDNYGLAAYEVSDQTIMSLQGDDPDLISENVAGGGLHWILRRLLEPGAMERPKPKTAFQTYIHDDMKGTRDFERTFCNDEALFTTLTLHAGVHGAHLCSNLKHIFRSPLTLFLRLLAQDWGPAQQQLSEQRGLGPTQNGKLPSEFLLMAIGIKKDHIFQGVIYGQPRHPLFMRAIAHAFSKEVMSKVANLEYMIFCKALWRFLKEDMQQEQFSAALRTKGDLGKDGHYFVTKEKITVAYTRCWNWQKGFKGDSRASERRATTMLQGLPQAMSEALDARRVSSPEDQEEALPGGELICDDVQNSITNNTFDDIMDVIKQEQHYACWHFVGGRHALHTPRSLGLPPPSNSSEGAVRDSELNAAIAAWEVHLGTLLNEEW</sequence>
<dbReference type="Proteomes" id="UP000186817">
    <property type="component" value="Unassembled WGS sequence"/>
</dbReference>
<evidence type="ECO:0008006" key="4">
    <source>
        <dbReference type="Google" id="ProtNLM"/>
    </source>
</evidence>
<protein>
    <recommendedName>
        <fullName evidence="4">Reverse transcriptase domain-containing protein</fullName>
    </recommendedName>
</protein>
<accession>A0A1Q9CKR0</accession>
<evidence type="ECO:0000313" key="2">
    <source>
        <dbReference type="EMBL" id="OLP83518.1"/>
    </source>
</evidence>
<reference evidence="2 3" key="1">
    <citation type="submission" date="2016-02" db="EMBL/GenBank/DDBJ databases">
        <title>Genome analysis of coral dinoflagellate symbionts highlights evolutionary adaptations to a symbiotic lifestyle.</title>
        <authorList>
            <person name="Aranda M."/>
            <person name="Li Y."/>
            <person name="Liew Y.J."/>
            <person name="Baumgarten S."/>
            <person name="Simakov O."/>
            <person name="Wilson M."/>
            <person name="Piel J."/>
            <person name="Ashoor H."/>
            <person name="Bougouffa S."/>
            <person name="Bajic V.B."/>
            <person name="Ryu T."/>
            <person name="Ravasi T."/>
            <person name="Bayer T."/>
            <person name="Micklem G."/>
            <person name="Kim H."/>
            <person name="Bhak J."/>
            <person name="Lajeunesse T.C."/>
            <person name="Voolstra C.R."/>
        </authorList>
    </citation>
    <scope>NUCLEOTIDE SEQUENCE [LARGE SCALE GENOMIC DNA]</scope>
    <source>
        <strain evidence="2 3">CCMP2467</strain>
    </source>
</reference>
<dbReference type="OrthoDB" id="434103at2759"/>
<proteinExistence type="predicted"/>
<evidence type="ECO:0000256" key="1">
    <source>
        <dbReference type="SAM" id="MobiDB-lite"/>
    </source>
</evidence>
<dbReference type="EMBL" id="LSRX01001110">
    <property type="protein sequence ID" value="OLP83518.1"/>
    <property type="molecule type" value="Genomic_DNA"/>
</dbReference>